<dbReference type="InterPro" id="IPR004398">
    <property type="entry name" value="RNA_MeTrfase_RsmD"/>
</dbReference>
<dbReference type="EMBL" id="JAENIM010000047">
    <property type="protein sequence ID" value="MBK1792654.1"/>
    <property type="molecule type" value="Genomic_DNA"/>
</dbReference>
<dbReference type="EC" id="2.1.1.171" evidence="3"/>
<dbReference type="CDD" id="cd02440">
    <property type="entry name" value="AdoMet_MTases"/>
    <property type="match status" value="1"/>
</dbReference>
<dbReference type="PIRSF" id="PIRSF004553">
    <property type="entry name" value="CHP00095"/>
    <property type="match status" value="1"/>
</dbReference>
<dbReference type="GO" id="GO:0052913">
    <property type="term" value="F:16S rRNA (guanine(966)-N(2))-methyltransferase activity"/>
    <property type="evidence" value="ECO:0007669"/>
    <property type="project" value="UniProtKB-EC"/>
</dbReference>
<dbReference type="Proteomes" id="UP000624703">
    <property type="component" value="Unassembled WGS sequence"/>
</dbReference>
<dbReference type="InterPro" id="IPR002052">
    <property type="entry name" value="DNA_methylase_N6_adenine_CS"/>
</dbReference>
<comment type="caution">
    <text evidence="3">The sequence shown here is derived from an EMBL/GenBank/DDBJ whole genome shotgun (WGS) entry which is preliminary data.</text>
</comment>
<dbReference type="PANTHER" id="PTHR43542:SF1">
    <property type="entry name" value="METHYLTRANSFERASE"/>
    <property type="match status" value="1"/>
</dbReference>
<dbReference type="GO" id="GO:0003676">
    <property type="term" value="F:nucleic acid binding"/>
    <property type="evidence" value="ECO:0007669"/>
    <property type="project" value="InterPro"/>
</dbReference>
<organism evidence="3 4">
    <name type="scientific">Persicirhabdus sediminis</name>
    <dbReference type="NCBI Taxonomy" id="454144"/>
    <lineage>
        <taxon>Bacteria</taxon>
        <taxon>Pseudomonadati</taxon>
        <taxon>Verrucomicrobiota</taxon>
        <taxon>Verrucomicrobiia</taxon>
        <taxon>Verrucomicrobiales</taxon>
        <taxon>Verrucomicrobiaceae</taxon>
        <taxon>Persicirhabdus</taxon>
    </lineage>
</organism>
<evidence type="ECO:0000313" key="3">
    <source>
        <dbReference type="EMBL" id="MBK1792654.1"/>
    </source>
</evidence>
<dbReference type="InterPro" id="IPR029063">
    <property type="entry name" value="SAM-dependent_MTases_sf"/>
</dbReference>
<reference evidence="3" key="1">
    <citation type="submission" date="2021-01" db="EMBL/GenBank/DDBJ databases">
        <title>Modified the classification status of verrucomicrobia.</title>
        <authorList>
            <person name="Feng X."/>
        </authorList>
    </citation>
    <scope>NUCLEOTIDE SEQUENCE</scope>
    <source>
        <strain evidence="3">_KCTC 22039</strain>
    </source>
</reference>
<dbReference type="Gene3D" id="3.40.50.150">
    <property type="entry name" value="Vaccinia Virus protein VP39"/>
    <property type="match status" value="1"/>
</dbReference>
<dbReference type="AlphaFoldDB" id="A0A8J7MEU5"/>
<protein>
    <submittedName>
        <fullName evidence="3">16S rRNA (Guanine(966)-N(2))-methyltransferase RsmD</fullName>
        <ecNumber evidence="3">2.1.1.171</ecNumber>
    </submittedName>
</protein>
<dbReference type="PROSITE" id="PS00092">
    <property type="entry name" value="N6_MTASE"/>
    <property type="match status" value="1"/>
</dbReference>
<dbReference type="SUPFAM" id="SSF53335">
    <property type="entry name" value="S-adenosyl-L-methionine-dependent methyltransferases"/>
    <property type="match status" value="1"/>
</dbReference>
<accession>A0A8J7MEU5</accession>
<sequence>MRVISGTAKRKSISVPDEVARPSTDRLREALFSILQQLLADARVLDLFAGSGALSLESLSRGAKTATCVDAHRQATACIKKNIKSTGLAGAQVVQADVFRFLSTARHSEYELIFADPPYYKKSGDRNFANELLADENLPPLLADGGYFILEVPTQRPPLEPLAGWELVDERSYGACTILFFRWQSELAE</sequence>
<keyword evidence="2 3" id="KW-0808">Transferase</keyword>
<evidence type="ECO:0000313" key="4">
    <source>
        <dbReference type="Proteomes" id="UP000624703"/>
    </source>
</evidence>
<dbReference type="Pfam" id="PF03602">
    <property type="entry name" value="Cons_hypoth95"/>
    <property type="match status" value="1"/>
</dbReference>
<gene>
    <name evidence="3" type="primary">rsmD</name>
    <name evidence="3" type="ORF">JIN82_15925</name>
</gene>
<dbReference type="PANTHER" id="PTHR43542">
    <property type="entry name" value="METHYLTRANSFERASE"/>
    <property type="match status" value="1"/>
</dbReference>
<proteinExistence type="predicted"/>
<keyword evidence="1 3" id="KW-0489">Methyltransferase</keyword>
<keyword evidence="4" id="KW-1185">Reference proteome</keyword>
<dbReference type="NCBIfam" id="TIGR00095">
    <property type="entry name" value="16S rRNA (guanine(966)-N(2))-methyltransferase RsmD"/>
    <property type="match status" value="1"/>
</dbReference>
<evidence type="ECO:0000256" key="2">
    <source>
        <dbReference type="ARBA" id="ARBA00022679"/>
    </source>
</evidence>
<name>A0A8J7MEU5_9BACT</name>
<evidence type="ECO:0000256" key="1">
    <source>
        <dbReference type="ARBA" id="ARBA00022603"/>
    </source>
</evidence>